<evidence type="ECO:0000256" key="8">
    <source>
        <dbReference type="SAM" id="Coils"/>
    </source>
</evidence>
<keyword evidence="4" id="KW-1134">Transmembrane beta strand</keyword>
<keyword evidence="7" id="KW-0998">Cell outer membrane</keyword>
<dbReference type="Pfam" id="PF02321">
    <property type="entry name" value="OEP"/>
    <property type="match status" value="1"/>
</dbReference>
<dbReference type="PANTHER" id="PTHR30026">
    <property type="entry name" value="OUTER MEMBRANE PROTEIN TOLC"/>
    <property type="match status" value="1"/>
</dbReference>
<dbReference type="InterPro" id="IPR015919">
    <property type="entry name" value="Cadherin-like_sf"/>
</dbReference>
<dbReference type="RefSeq" id="WP_353110611.1">
    <property type="nucleotide sequence ID" value="NZ_APND01000002.1"/>
</dbReference>
<evidence type="ECO:0000256" key="5">
    <source>
        <dbReference type="ARBA" id="ARBA00022692"/>
    </source>
</evidence>
<dbReference type="EMBL" id="APND01000002">
    <property type="protein sequence ID" value="MES1929116.1"/>
    <property type="molecule type" value="Genomic_DNA"/>
</dbReference>
<name>A0ABV2AZQ0_9GAMM</name>
<comment type="subcellular location">
    <subcellularLocation>
        <location evidence="1">Cell outer membrane</location>
    </subcellularLocation>
</comment>
<evidence type="ECO:0000256" key="1">
    <source>
        <dbReference type="ARBA" id="ARBA00004442"/>
    </source>
</evidence>
<reference evidence="9 10" key="1">
    <citation type="submission" date="2013-03" db="EMBL/GenBank/DDBJ databases">
        <title>Salinisphaera dokdonensis CL-ES53 Genome Sequencing.</title>
        <authorList>
            <person name="Li C."/>
            <person name="Lai Q."/>
            <person name="Shao Z."/>
        </authorList>
    </citation>
    <scope>NUCLEOTIDE SEQUENCE [LARGE SCALE GENOMIC DNA]</scope>
    <source>
        <strain evidence="9 10">CL-ES53</strain>
    </source>
</reference>
<dbReference type="InterPro" id="IPR013783">
    <property type="entry name" value="Ig-like_fold"/>
</dbReference>
<feature type="coiled-coil region" evidence="8">
    <location>
        <begin position="435"/>
        <end position="462"/>
    </location>
</feature>
<sequence>MTTKAQATTRWIASIAAVITISGCAVSPEPIGIIDVQEQAKKDVETLGTGQSVLEGELTPEVAVARALLYNRERHVRSMQAALRSNQLDAANFDMLPSLTARAGYTTRSEFSATESVPFIDDEPVRNDGPANYSIAQEKERYTYGVDFTWSVLDFGLSYVRAKQKADAYLIAKEEERKAVQNLAQEVRGAYWKSVSADRLLEKVGPLMTEVDDALERSRQIGRERLSDPLNSYSYQRSLLDVKRSLSSLRAELVGAKERLASLMGLPPATRIELPSYENDELDEPQLKLDLATMERTALLLRPEILTSHYRERISRNDVRAALLQMFPDLSFSASYQYDDNEFLRFNDWASAGASISYDLLNIFQVGANRDAAKTSVEIAQEQRLAASLAVLTQVHLAALEFKASESKLETAKNYLDVSRGISDLVTRQASSGSVGELQAIKERLNALVAELRRDLAYAQIQNAFARIFSSIGLDPYPMAAGDTPEELALGLANRRAAWEEGQIAVVVRPIAEQEPVLRADSPGAQPSFQFSEDTFALAGNVDYQVMSAQSSALPAWLQFDPATRTFTAGPGAPAQPVTVMVKAENDQGIYALDRFVLRPNQG</sequence>
<comment type="similarity">
    <text evidence="2">Belongs to the outer membrane factor (OMF) (TC 1.B.17) family.</text>
</comment>
<evidence type="ECO:0000256" key="3">
    <source>
        <dbReference type="ARBA" id="ARBA00022448"/>
    </source>
</evidence>
<dbReference type="InterPro" id="IPR051906">
    <property type="entry name" value="TolC-like"/>
</dbReference>
<dbReference type="Proteomes" id="UP001460888">
    <property type="component" value="Unassembled WGS sequence"/>
</dbReference>
<keyword evidence="5" id="KW-0812">Transmembrane</keyword>
<proteinExistence type="inferred from homology"/>
<keyword evidence="6" id="KW-0472">Membrane</keyword>
<evidence type="ECO:0000313" key="9">
    <source>
        <dbReference type="EMBL" id="MES1929116.1"/>
    </source>
</evidence>
<dbReference type="PROSITE" id="PS51257">
    <property type="entry name" value="PROKAR_LIPOPROTEIN"/>
    <property type="match status" value="1"/>
</dbReference>
<evidence type="ECO:0000256" key="4">
    <source>
        <dbReference type="ARBA" id="ARBA00022452"/>
    </source>
</evidence>
<keyword evidence="10" id="KW-1185">Reference proteome</keyword>
<accession>A0ABV2AZQ0</accession>
<dbReference type="SUPFAM" id="SSF56954">
    <property type="entry name" value="Outer membrane efflux proteins (OEP)"/>
    <property type="match status" value="1"/>
</dbReference>
<dbReference type="PANTHER" id="PTHR30026:SF20">
    <property type="entry name" value="OUTER MEMBRANE PROTEIN TOLC"/>
    <property type="match status" value="1"/>
</dbReference>
<keyword evidence="8" id="KW-0175">Coiled coil</keyword>
<protein>
    <submittedName>
        <fullName evidence="9">Outer membrane efflux protein</fullName>
    </submittedName>
</protein>
<evidence type="ECO:0000256" key="7">
    <source>
        <dbReference type="ARBA" id="ARBA00023237"/>
    </source>
</evidence>
<evidence type="ECO:0000256" key="2">
    <source>
        <dbReference type="ARBA" id="ARBA00007613"/>
    </source>
</evidence>
<dbReference type="SUPFAM" id="SSF49313">
    <property type="entry name" value="Cadherin-like"/>
    <property type="match status" value="1"/>
</dbReference>
<keyword evidence="3" id="KW-0813">Transport</keyword>
<organism evidence="9 10">
    <name type="scientific">Salinisphaera dokdonensis CL-ES53</name>
    <dbReference type="NCBI Taxonomy" id="1304272"/>
    <lineage>
        <taxon>Bacteria</taxon>
        <taxon>Pseudomonadati</taxon>
        <taxon>Pseudomonadota</taxon>
        <taxon>Gammaproteobacteria</taxon>
        <taxon>Salinisphaerales</taxon>
        <taxon>Salinisphaeraceae</taxon>
        <taxon>Salinisphaera</taxon>
    </lineage>
</organism>
<gene>
    <name evidence="9" type="ORF">SADO_07667</name>
</gene>
<dbReference type="Gene3D" id="2.60.40.10">
    <property type="entry name" value="Immunoglobulins"/>
    <property type="match status" value="1"/>
</dbReference>
<comment type="caution">
    <text evidence="9">The sequence shown here is derived from an EMBL/GenBank/DDBJ whole genome shotgun (WGS) entry which is preliminary data.</text>
</comment>
<dbReference type="Gene3D" id="1.20.1600.10">
    <property type="entry name" value="Outer membrane efflux proteins (OEP)"/>
    <property type="match status" value="1"/>
</dbReference>
<dbReference type="InterPro" id="IPR003423">
    <property type="entry name" value="OMP_efflux"/>
</dbReference>
<evidence type="ECO:0000256" key="6">
    <source>
        <dbReference type="ARBA" id="ARBA00023136"/>
    </source>
</evidence>
<evidence type="ECO:0000313" key="10">
    <source>
        <dbReference type="Proteomes" id="UP001460888"/>
    </source>
</evidence>